<accession>A0A8H3AFL2</accession>
<evidence type="ECO:0000256" key="2">
    <source>
        <dbReference type="ARBA" id="ARBA00004141"/>
    </source>
</evidence>
<dbReference type="AlphaFoldDB" id="A0A8H3AFL2"/>
<feature type="repeat" description="Solcar" evidence="9">
    <location>
        <begin position="509"/>
        <end position="595"/>
    </location>
</feature>
<evidence type="ECO:0000313" key="12">
    <source>
        <dbReference type="EMBL" id="CAE6423425.1"/>
    </source>
</evidence>
<comment type="cofactor">
    <cofactor evidence="1">
        <name>FAD</name>
        <dbReference type="ChEBI" id="CHEBI:57692"/>
    </cofactor>
</comment>
<keyword evidence="5" id="KW-0274">FAD</keyword>
<evidence type="ECO:0000256" key="1">
    <source>
        <dbReference type="ARBA" id="ARBA00001974"/>
    </source>
</evidence>
<dbReference type="PROSITE" id="PS51387">
    <property type="entry name" value="FAD_PCMH"/>
    <property type="match status" value="1"/>
</dbReference>
<dbReference type="PANTHER" id="PTHR43716:SF1">
    <property type="entry name" value="D-2-HYDROXYGLUTARATE DEHYDROGENASE, MITOCHONDRIAL"/>
    <property type="match status" value="1"/>
</dbReference>
<dbReference type="FunFam" id="3.30.70.2190:FF:000001">
    <property type="entry name" value="D-2-hydroxyglutarate dehydrogenase mitochondrial"/>
    <property type="match status" value="1"/>
</dbReference>
<evidence type="ECO:0000256" key="8">
    <source>
        <dbReference type="ARBA" id="ARBA00023136"/>
    </source>
</evidence>
<dbReference type="GO" id="GO:0071949">
    <property type="term" value="F:FAD binding"/>
    <property type="evidence" value="ECO:0007669"/>
    <property type="project" value="InterPro"/>
</dbReference>
<dbReference type="InterPro" id="IPR016169">
    <property type="entry name" value="FAD-bd_PCMH_sub2"/>
</dbReference>
<dbReference type="GO" id="GO:0016020">
    <property type="term" value="C:membrane"/>
    <property type="evidence" value="ECO:0007669"/>
    <property type="project" value="UniProtKB-SubCell"/>
</dbReference>
<name>A0A8H3AFL2_9AGAM</name>
<dbReference type="Pfam" id="PF02913">
    <property type="entry name" value="FAD-oxidase_C"/>
    <property type="match status" value="1"/>
</dbReference>
<dbReference type="InterPro" id="IPR036318">
    <property type="entry name" value="FAD-bd_PCMH-like_sf"/>
</dbReference>
<reference evidence="12" key="1">
    <citation type="submission" date="2021-01" db="EMBL/GenBank/DDBJ databases">
        <authorList>
            <person name="Kaushik A."/>
        </authorList>
    </citation>
    <scope>NUCLEOTIDE SEQUENCE</scope>
    <source>
        <strain evidence="12">AG1-1B</strain>
    </source>
</reference>
<keyword evidence="6" id="KW-1133">Transmembrane helix</keyword>
<dbReference type="InterPro" id="IPR051264">
    <property type="entry name" value="FAD-oxidored/transferase_4"/>
</dbReference>
<evidence type="ECO:0000256" key="5">
    <source>
        <dbReference type="ARBA" id="ARBA00022827"/>
    </source>
</evidence>
<dbReference type="GO" id="GO:0016491">
    <property type="term" value="F:oxidoreductase activity"/>
    <property type="evidence" value="ECO:0007669"/>
    <property type="project" value="UniProtKB-KW"/>
</dbReference>
<evidence type="ECO:0000256" key="7">
    <source>
        <dbReference type="ARBA" id="ARBA00023002"/>
    </source>
</evidence>
<keyword evidence="8 9" id="KW-0472">Membrane</keyword>
<dbReference type="FunFam" id="3.30.465.10:FF:000001">
    <property type="entry name" value="D-2-hydroxyglutarate dehydrogenase, mitochondrial"/>
    <property type="match status" value="1"/>
</dbReference>
<dbReference type="InterPro" id="IPR016164">
    <property type="entry name" value="FAD-linked_Oxase-like_C"/>
</dbReference>
<dbReference type="GO" id="GO:0005739">
    <property type="term" value="C:mitochondrion"/>
    <property type="evidence" value="ECO:0007669"/>
    <property type="project" value="TreeGrafter"/>
</dbReference>
<dbReference type="Gene3D" id="3.30.70.2190">
    <property type="match status" value="1"/>
</dbReference>
<dbReference type="Pfam" id="PF01565">
    <property type="entry name" value="FAD_binding_4"/>
    <property type="match status" value="1"/>
</dbReference>
<dbReference type="PANTHER" id="PTHR43716">
    <property type="entry name" value="D-2-HYDROXYGLUTARATE DEHYDROGENASE, MITOCHONDRIAL"/>
    <property type="match status" value="1"/>
</dbReference>
<feature type="region of interest" description="Disordered" evidence="10">
    <location>
        <begin position="646"/>
        <end position="666"/>
    </location>
</feature>
<comment type="subcellular location">
    <subcellularLocation>
        <location evidence="2">Membrane</location>
        <topology evidence="2">Multi-pass membrane protein</topology>
    </subcellularLocation>
</comment>
<dbReference type="InterPro" id="IPR006094">
    <property type="entry name" value="Oxid_FAD_bind_N"/>
</dbReference>
<dbReference type="SUPFAM" id="SSF55103">
    <property type="entry name" value="FAD-linked oxidases, C-terminal domain"/>
    <property type="match status" value="1"/>
</dbReference>
<dbReference type="InterPro" id="IPR016167">
    <property type="entry name" value="FAD-bd_PCMH_sub1"/>
</dbReference>
<dbReference type="InterPro" id="IPR016166">
    <property type="entry name" value="FAD-bd_PCMH"/>
</dbReference>
<evidence type="ECO:0000256" key="3">
    <source>
        <dbReference type="ARBA" id="ARBA00022630"/>
    </source>
</evidence>
<feature type="domain" description="FAD-binding PCMH-type" evidence="11">
    <location>
        <begin position="80"/>
        <end position="259"/>
    </location>
</feature>
<evidence type="ECO:0000256" key="6">
    <source>
        <dbReference type="ARBA" id="ARBA00022989"/>
    </source>
</evidence>
<dbReference type="SUPFAM" id="SSF103506">
    <property type="entry name" value="Mitochondrial carrier"/>
    <property type="match status" value="1"/>
</dbReference>
<keyword evidence="3" id="KW-0285">Flavoprotein</keyword>
<dbReference type="Gene3D" id="1.50.40.10">
    <property type="entry name" value="Mitochondrial carrier domain"/>
    <property type="match status" value="2"/>
</dbReference>
<gene>
    <name evidence="12" type="ORF">RDB_LOCUS51874</name>
</gene>
<keyword evidence="4 9" id="KW-0812">Transmembrane</keyword>
<dbReference type="Pfam" id="PF00153">
    <property type="entry name" value="Mito_carr"/>
    <property type="match status" value="1"/>
</dbReference>
<dbReference type="SUPFAM" id="SSF56176">
    <property type="entry name" value="FAD-binding/transporter-associated domain-like"/>
    <property type="match status" value="1"/>
</dbReference>
<dbReference type="EMBL" id="CAJMWQ010000982">
    <property type="protein sequence ID" value="CAE6423425.1"/>
    <property type="molecule type" value="Genomic_DNA"/>
</dbReference>
<organism evidence="12 13">
    <name type="scientific">Rhizoctonia solani</name>
    <dbReference type="NCBI Taxonomy" id="456999"/>
    <lineage>
        <taxon>Eukaryota</taxon>
        <taxon>Fungi</taxon>
        <taxon>Dikarya</taxon>
        <taxon>Basidiomycota</taxon>
        <taxon>Agaricomycotina</taxon>
        <taxon>Agaricomycetes</taxon>
        <taxon>Cantharellales</taxon>
        <taxon>Ceratobasidiaceae</taxon>
        <taxon>Rhizoctonia</taxon>
    </lineage>
</organism>
<evidence type="ECO:0000313" key="13">
    <source>
        <dbReference type="Proteomes" id="UP000663826"/>
    </source>
</evidence>
<dbReference type="Gene3D" id="3.30.70.2740">
    <property type="match status" value="1"/>
</dbReference>
<proteinExistence type="predicted"/>
<comment type="caution">
    <text evidence="12">The sequence shown here is derived from an EMBL/GenBank/DDBJ whole genome shotgun (WGS) entry which is preliminary data.</text>
</comment>
<dbReference type="InterPro" id="IPR023395">
    <property type="entry name" value="MCP_dom_sf"/>
</dbReference>
<dbReference type="FunFam" id="3.30.70.2740:FF:000002">
    <property type="entry name" value="D-2-hydroxyglutarate dehydrogenase mitochondrial"/>
    <property type="match status" value="1"/>
</dbReference>
<dbReference type="InterPro" id="IPR018108">
    <property type="entry name" value="MCP_transmembrane"/>
</dbReference>
<sequence>MYAARHLRIPNFRYALARQGSQAVRFMATAPRGDYATLTEEDIKHFAGILAPTSILSSLPPFNHPQSELNTYNVDWLGKYHGRSKLVLKPKTTAEVSAVLKHCYNRKLAIVPQGGNTGLVGSGVPANDEVILNLANMANVRSFDPMTGIIVAEAGCILENLSNYLAPHSHIIPLDLGAKGSCQIGGNVSTNAGGLRVLRYGSLHGSVLGLEVVLPNGEILDQLSTMRKDNTGYDLKQLFIGAEGTLGIVTAVSIHCPPAPRAQQNLVLALPSYNQLPEVFKLAKTHLSEVLSAFELFDRESYELVCHHTGRRGLDENEIGDSECFVLIETSGGRAEHDEEKLASLLEILYDASSSSSPLINSGVLSQSADQFFSLWSLREGVPEAAGKTGKVYKYDISVPVREFMNVTNIVRNRLQEKGLYRSGPDSRVSHVMGYGHVGDGNLHINVVADAYTPEIEAALEPFVFELVQSHKGSISAEHGLGLQKTQHLHYSKGQTSIAGTIMPTKQETKPWQSLAAGTFAGAVEAFVTYPTEFVKTRSQFDGNKVHTQPFTSALKVGSSSDMSPLPSKGGTYRDLGNAAKAGVRFVSYDRFKRALADGDGKVSAPRSLVAGLGAGMMEAVFAVTPSETIKFEPLSIPFHPAHPDIPIAEQNSSTIQSSLSPDFAA</sequence>
<dbReference type="InterPro" id="IPR004113">
    <property type="entry name" value="FAD-bd_oxidored_4_C"/>
</dbReference>
<protein>
    <recommendedName>
        <fullName evidence="11">FAD-binding PCMH-type domain-containing protein</fullName>
    </recommendedName>
</protein>
<evidence type="ECO:0000256" key="4">
    <source>
        <dbReference type="ARBA" id="ARBA00022692"/>
    </source>
</evidence>
<dbReference type="FunFam" id="3.30.43.10:FF:000011">
    <property type="entry name" value="D-lactate dehydrogenase (Cytochrome)"/>
    <property type="match status" value="1"/>
</dbReference>
<keyword evidence="7" id="KW-0560">Oxidoreductase</keyword>
<feature type="compositionally biased region" description="Polar residues" evidence="10">
    <location>
        <begin position="650"/>
        <end position="666"/>
    </location>
</feature>
<evidence type="ECO:0000259" key="11">
    <source>
        <dbReference type="PROSITE" id="PS51387"/>
    </source>
</evidence>
<evidence type="ECO:0000256" key="9">
    <source>
        <dbReference type="PROSITE-ProRule" id="PRU00282"/>
    </source>
</evidence>
<dbReference type="PROSITE" id="PS50920">
    <property type="entry name" value="SOLCAR"/>
    <property type="match status" value="1"/>
</dbReference>
<evidence type="ECO:0000256" key="10">
    <source>
        <dbReference type="SAM" id="MobiDB-lite"/>
    </source>
</evidence>
<dbReference type="Gene3D" id="3.30.43.10">
    <property type="entry name" value="Uridine Diphospho-n-acetylenolpyruvylglucosamine Reductase, domain 2"/>
    <property type="match status" value="1"/>
</dbReference>
<dbReference type="Proteomes" id="UP000663826">
    <property type="component" value="Unassembled WGS sequence"/>
</dbReference>
<dbReference type="Gene3D" id="3.30.465.10">
    <property type="match status" value="1"/>
</dbReference>